<gene>
    <name evidence="4" type="ORF">L196_07986</name>
</gene>
<evidence type="ECO:0000259" key="3">
    <source>
        <dbReference type="Pfam" id="PF05193"/>
    </source>
</evidence>
<evidence type="ECO:0000256" key="1">
    <source>
        <dbReference type="SAM" id="SignalP"/>
    </source>
</evidence>
<dbReference type="Gene3D" id="3.30.830.10">
    <property type="entry name" value="Metalloenzyme, LuxS/M16 peptidase-like"/>
    <property type="match status" value="2"/>
</dbReference>
<feature type="signal peptide" evidence="1">
    <location>
        <begin position="1"/>
        <end position="22"/>
    </location>
</feature>
<reference evidence="4 5" key="1">
    <citation type="journal article" date="2013" name="Genome Announc.">
        <title>Genome Sequence of the Pyrene- and Fluoranthene-Degrading Bacterium Cycloclasticus sp. Strain PY97M.</title>
        <authorList>
            <person name="Cui Z."/>
            <person name="Xu G."/>
            <person name="Li Q."/>
            <person name="Gao W."/>
            <person name="Zheng L."/>
        </authorList>
    </citation>
    <scope>NUCLEOTIDE SEQUENCE [LARGE SCALE GENOMIC DNA]</scope>
    <source>
        <strain evidence="4 5">PY97M</strain>
    </source>
</reference>
<feature type="chain" id="PRO_5044225174" evidence="1">
    <location>
        <begin position="23"/>
        <end position="439"/>
    </location>
</feature>
<evidence type="ECO:0000259" key="2">
    <source>
        <dbReference type="Pfam" id="PF00675"/>
    </source>
</evidence>
<comment type="caution">
    <text evidence="4">The sequence shown here is derived from an EMBL/GenBank/DDBJ whole genome shotgun (WGS) entry which is preliminary data.</text>
</comment>
<protein>
    <submittedName>
        <fullName evidence="4">Peptidase M16-like protein</fullName>
    </submittedName>
</protein>
<feature type="domain" description="Peptidase M16 N-terminal" evidence="2">
    <location>
        <begin position="51"/>
        <end position="181"/>
    </location>
</feature>
<dbReference type="PANTHER" id="PTHR11851">
    <property type="entry name" value="METALLOPROTEASE"/>
    <property type="match status" value="1"/>
</dbReference>
<dbReference type="AlphaFoldDB" id="A0AB33Z0Q9"/>
<dbReference type="InterPro" id="IPR011249">
    <property type="entry name" value="Metalloenz_LuxS/M16"/>
</dbReference>
<name>A0AB33Z0Q9_9GAMM</name>
<dbReference type="RefSeq" id="WP_016390577.1">
    <property type="nucleotide sequence ID" value="NZ_KE646808.1"/>
</dbReference>
<organism evidence="4 5">
    <name type="scientific">Cycloclasticus pugetii</name>
    <dbReference type="NCBI Taxonomy" id="34068"/>
    <lineage>
        <taxon>Bacteria</taxon>
        <taxon>Pseudomonadati</taxon>
        <taxon>Pseudomonadota</taxon>
        <taxon>Gammaproteobacteria</taxon>
        <taxon>Thiotrichales</taxon>
        <taxon>Piscirickettsiaceae</taxon>
        <taxon>Cycloclasticus</taxon>
    </lineage>
</organism>
<accession>A0AB33Z0Q9</accession>
<evidence type="ECO:0000313" key="5">
    <source>
        <dbReference type="Proteomes" id="UP000015462"/>
    </source>
</evidence>
<keyword evidence="5" id="KW-1185">Reference proteome</keyword>
<dbReference type="Pfam" id="PF05193">
    <property type="entry name" value="Peptidase_M16_C"/>
    <property type="match status" value="1"/>
</dbReference>
<dbReference type="PANTHER" id="PTHR11851:SF224">
    <property type="entry name" value="PROCESSING PROTEASE"/>
    <property type="match status" value="1"/>
</dbReference>
<dbReference type="SUPFAM" id="SSF63411">
    <property type="entry name" value="LuxS/MPP-like metallohydrolase"/>
    <property type="match status" value="2"/>
</dbReference>
<dbReference type="Pfam" id="PF00675">
    <property type="entry name" value="Peptidase_M16"/>
    <property type="match status" value="1"/>
</dbReference>
<proteinExistence type="predicted"/>
<sequence>MKIKIKVIVSSVLLLLSPLSLALPSIQHWQTNNGVQVYFVPTEGLPILDAQLVLRAGSSADGDKNGVAALTSALLTQGAAGLNAQDIAERLDSVGAQLSASTSRDLTTISYRSLTDEKALQTSWRLLKAVLSKPNFPLQDFNRIKARTLLGIKQRQESPGVLGQLALYQEIYKDHPYSHAIQGVENTVKEIQVNDLKQFYQQYYVANNLAVVLVGGISRDQAERMVEELVVDLLAGKKAAPIEAVLTPQKGKVIHLEYPSEQTHLLYGLPVLQHNDPDYFPLYVGNHILGGSGFSSRIVKEIREERGLAYSAYSYFHPMIQKGPFVMGLQTRNEKAKEASMAVKQTLRTFIQDGPTDEELMAAKKNIIGGFALKLDSNKKLLGNVVRIVVSGAPLNYLNSYMQKIEAVTQQQIKQAFQRHLKMEKMVMVTAGQSVVQKD</sequence>
<feature type="domain" description="Peptidase M16 C-terminal" evidence="3">
    <location>
        <begin position="191"/>
        <end position="366"/>
    </location>
</feature>
<dbReference type="InterPro" id="IPR011765">
    <property type="entry name" value="Pept_M16_N"/>
</dbReference>
<dbReference type="InterPro" id="IPR007863">
    <property type="entry name" value="Peptidase_M16_C"/>
</dbReference>
<evidence type="ECO:0000313" key="4">
    <source>
        <dbReference type="EMBL" id="EPD12793.1"/>
    </source>
</evidence>
<dbReference type="GO" id="GO:0046872">
    <property type="term" value="F:metal ion binding"/>
    <property type="evidence" value="ECO:0007669"/>
    <property type="project" value="InterPro"/>
</dbReference>
<dbReference type="EMBL" id="ASHL01000006">
    <property type="protein sequence ID" value="EPD12793.1"/>
    <property type="molecule type" value="Genomic_DNA"/>
</dbReference>
<dbReference type="InterPro" id="IPR050361">
    <property type="entry name" value="MPP/UQCRC_Complex"/>
</dbReference>
<keyword evidence="1" id="KW-0732">Signal</keyword>
<dbReference type="Proteomes" id="UP000015462">
    <property type="component" value="Unassembled WGS sequence"/>
</dbReference>